<gene>
    <name evidence="3" type="ORF">FDA94_18920</name>
</gene>
<protein>
    <recommendedName>
        <fullName evidence="5">Secreted protein</fullName>
    </recommendedName>
</protein>
<accession>A0A4U3MCX1</accession>
<feature type="region of interest" description="Disordered" evidence="1">
    <location>
        <begin position="141"/>
        <end position="168"/>
    </location>
</feature>
<evidence type="ECO:0000256" key="2">
    <source>
        <dbReference type="SAM" id="SignalP"/>
    </source>
</evidence>
<evidence type="ECO:0000313" key="4">
    <source>
        <dbReference type="Proteomes" id="UP000308705"/>
    </source>
</evidence>
<name>A0A4U3MCX1_9ACTN</name>
<dbReference type="EMBL" id="SZQA01000017">
    <property type="protein sequence ID" value="TKK87188.1"/>
    <property type="molecule type" value="Genomic_DNA"/>
</dbReference>
<reference evidence="3 4" key="1">
    <citation type="submission" date="2019-04" db="EMBL/GenBank/DDBJ databases">
        <title>Herbidospora sp. NEAU-GS14.nov., a novel actinomycete isolated from soil.</title>
        <authorList>
            <person name="Han L."/>
        </authorList>
    </citation>
    <scope>NUCLEOTIDE SEQUENCE [LARGE SCALE GENOMIC DNA]</scope>
    <source>
        <strain evidence="3 4">NEAU-GS14</strain>
    </source>
</reference>
<comment type="caution">
    <text evidence="3">The sequence shown here is derived from an EMBL/GenBank/DDBJ whole genome shotgun (WGS) entry which is preliminary data.</text>
</comment>
<dbReference type="Proteomes" id="UP000308705">
    <property type="component" value="Unassembled WGS sequence"/>
</dbReference>
<organism evidence="3 4">
    <name type="scientific">Herbidospora galbida</name>
    <dbReference type="NCBI Taxonomy" id="2575442"/>
    <lineage>
        <taxon>Bacteria</taxon>
        <taxon>Bacillati</taxon>
        <taxon>Actinomycetota</taxon>
        <taxon>Actinomycetes</taxon>
        <taxon>Streptosporangiales</taxon>
        <taxon>Streptosporangiaceae</taxon>
        <taxon>Herbidospora</taxon>
    </lineage>
</organism>
<keyword evidence="4" id="KW-1185">Reference proteome</keyword>
<dbReference type="RefSeq" id="WP_137248385.1">
    <property type="nucleotide sequence ID" value="NZ_SZQA01000017.1"/>
</dbReference>
<feature type="chain" id="PRO_5039444949" description="Secreted protein" evidence="2">
    <location>
        <begin position="23"/>
        <end position="168"/>
    </location>
</feature>
<proteinExistence type="predicted"/>
<dbReference type="PROSITE" id="PS51257">
    <property type="entry name" value="PROKAR_LIPOPROTEIN"/>
    <property type="match status" value="1"/>
</dbReference>
<dbReference type="OrthoDB" id="7949713at2"/>
<evidence type="ECO:0000256" key="1">
    <source>
        <dbReference type="SAM" id="MobiDB-lite"/>
    </source>
</evidence>
<feature type="compositionally biased region" description="Basic and acidic residues" evidence="1">
    <location>
        <begin position="141"/>
        <end position="162"/>
    </location>
</feature>
<feature type="signal peptide" evidence="2">
    <location>
        <begin position="1"/>
        <end position="22"/>
    </location>
</feature>
<keyword evidence="2" id="KW-0732">Signal</keyword>
<sequence length="168" mass="17277">MTRFRMALVAAVPLFLAACGTAQQSGVATAGGASASAPAPSPAASGDAVKFAQCMREHGIDVPDPEPGGNAVRVRIKEGVDPATVEKANEACEQFRPIGAGPGMGDAQFADAVQKYTDCMRDNGVDMPDPKVDGGRMLIRAPKDVMDSPEAKKAQATCEKHLPGGGPK</sequence>
<evidence type="ECO:0000313" key="3">
    <source>
        <dbReference type="EMBL" id="TKK87188.1"/>
    </source>
</evidence>
<dbReference type="AlphaFoldDB" id="A0A4U3MCX1"/>
<evidence type="ECO:0008006" key="5">
    <source>
        <dbReference type="Google" id="ProtNLM"/>
    </source>
</evidence>